<dbReference type="Proteomes" id="UP001221413">
    <property type="component" value="Unassembled WGS sequence"/>
</dbReference>
<dbReference type="InterPro" id="IPR002575">
    <property type="entry name" value="Aminoglycoside_PTrfase"/>
</dbReference>
<evidence type="ECO:0000313" key="2">
    <source>
        <dbReference type="EMBL" id="KAJ6260784.1"/>
    </source>
</evidence>
<dbReference type="PANTHER" id="PTHR47829">
    <property type="entry name" value="HYDROLASE, PUTATIVE (AFU_ORTHOLOGUE AFUA_1G12880)-RELATED"/>
    <property type="match status" value="1"/>
</dbReference>
<dbReference type="CDD" id="cd05154">
    <property type="entry name" value="ACAD10_11_N-like"/>
    <property type="match status" value="1"/>
</dbReference>
<protein>
    <recommendedName>
        <fullName evidence="1">Aminoglycoside phosphotransferase domain-containing protein</fullName>
    </recommendedName>
</protein>
<feature type="domain" description="Aminoglycoside phosphotransferase" evidence="1">
    <location>
        <begin position="339"/>
        <end position="564"/>
    </location>
</feature>
<sequence>MSFALSSQQPSRAYVRETLRLLFFKILPAVETLRKEAIRAMHVGRISVHQKVLTDSYYNAHFRYIVLEDLVAALDGLRVSTIVIPGLAGAITEAQHGEMATAVRLDSSLLPDHKDTFEAITIEFSRLGPPTTHRYHSSLLQPPYRLRITMRHAAKITTVVEYTLFCDRKAFLHKRQLPRGKKYSNVIIDVSRKKWEEAVRKPDVPGWWNPSVQHDELRVSVSVYVGRRAQEQETTFRKLELLPFNEASERYTKKLVALAGPSATLHASATDDGCKHKRKPAKENIYESEQFSMLFTLDWYEGYSVKMSTVGPVRQPIDVAALERYLTTHVPRCFRAPITLKQFGYGQSNPTYMLINGDGRKYVMRKKPPGSLLSKTAHAVEREYRVLHALQNTPVPTPKVHALCEDSTVIGTPFYIMEFVKGRIFENFAIPDVSPTDRKLIWKSAIQTLALLHSIPPASVGLQSYGAPSNFYSRQISTWTKIHASQAQAVDKETKQPIGDLPHFHEMLTYFSQHLPQDRTTIVHGDFKIDNLIYHPTEPRVIGIVDWELSTLGHPLSDLANLLTPFSYIDKNVQSPDEFRLHPHNVDLANLPGVPTPAELLGWYADIAGWDPAPDMDFAFAFTLMRGSAIFHGIAARYAMRVASSEKARENGEKRWGYSELAWAYTQKHRRAAEARKQPEPKL</sequence>
<comment type="caution">
    <text evidence="2">The sequence shown here is derived from an EMBL/GenBank/DDBJ whole genome shotgun (WGS) entry which is preliminary data.</text>
</comment>
<dbReference type="AlphaFoldDB" id="A0AAD6NJK2"/>
<evidence type="ECO:0000313" key="3">
    <source>
        <dbReference type="Proteomes" id="UP001221413"/>
    </source>
</evidence>
<dbReference type="InterPro" id="IPR052898">
    <property type="entry name" value="ACAD10-like"/>
</dbReference>
<dbReference type="PANTHER" id="PTHR47829:SF1">
    <property type="entry name" value="HAD FAMILY PHOSPHATASE"/>
    <property type="match status" value="1"/>
</dbReference>
<dbReference type="InterPro" id="IPR041726">
    <property type="entry name" value="ACAD10_11_N"/>
</dbReference>
<keyword evidence="3" id="KW-1185">Reference proteome</keyword>
<dbReference type="EMBL" id="JAQGDS010000005">
    <property type="protein sequence ID" value="KAJ6260784.1"/>
    <property type="molecule type" value="Genomic_DNA"/>
</dbReference>
<gene>
    <name evidence="2" type="ORF">Dda_5013</name>
</gene>
<dbReference type="Gene3D" id="3.30.200.20">
    <property type="entry name" value="Phosphorylase Kinase, domain 1"/>
    <property type="match status" value="1"/>
</dbReference>
<dbReference type="SUPFAM" id="SSF56112">
    <property type="entry name" value="Protein kinase-like (PK-like)"/>
    <property type="match status" value="1"/>
</dbReference>
<dbReference type="Pfam" id="PF01636">
    <property type="entry name" value="APH"/>
    <property type="match status" value="1"/>
</dbReference>
<accession>A0AAD6NJK2</accession>
<dbReference type="Gene3D" id="3.90.1200.10">
    <property type="match status" value="1"/>
</dbReference>
<proteinExistence type="predicted"/>
<dbReference type="InterPro" id="IPR008271">
    <property type="entry name" value="Ser/Thr_kinase_AS"/>
</dbReference>
<organism evidence="2 3">
    <name type="scientific">Drechslerella dactyloides</name>
    <name type="common">Nematode-trapping fungus</name>
    <name type="synonym">Arthrobotrys dactyloides</name>
    <dbReference type="NCBI Taxonomy" id="74499"/>
    <lineage>
        <taxon>Eukaryota</taxon>
        <taxon>Fungi</taxon>
        <taxon>Dikarya</taxon>
        <taxon>Ascomycota</taxon>
        <taxon>Pezizomycotina</taxon>
        <taxon>Orbiliomycetes</taxon>
        <taxon>Orbiliales</taxon>
        <taxon>Orbiliaceae</taxon>
        <taxon>Drechslerella</taxon>
    </lineage>
</organism>
<reference evidence="2" key="1">
    <citation type="submission" date="2023-01" db="EMBL/GenBank/DDBJ databases">
        <title>The chitinases involved in constricting ring structure development in the nematode-trapping fungus Drechslerella dactyloides.</title>
        <authorList>
            <person name="Wang R."/>
            <person name="Zhang L."/>
            <person name="Tang P."/>
            <person name="Li S."/>
            <person name="Liang L."/>
        </authorList>
    </citation>
    <scope>NUCLEOTIDE SEQUENCE</scope>
    <source>
        <strain evidence="2">YMF1.00031</strain>
    </source>
</reference>
<dbReference type="PROSITE" id="PS00108">
    <property type="entry name" value="PROTEIN_KINASE_ST"/>
    <property type="match status" value="1"/>
</dbReference>
<dbReference type="GO" id="GO:0004672">
    <property type="term" value="F:protein kinase activity"/>
    <property type="evidence" value="ECO:0007669"/>
    <property type="project" value="InterPro"/>
</dbReference>
<dbReference type="InterPro" id="IPR011009">
    <property type="entry name" value="Kinase-like_dom_sf"/>
</dbReference>
<name>A0AAD6NJK2_DREDA</name>
<evidence type="ECO:0000259" key="1">
    <source>
        <dbReference type="Pfam" id="PF01636"/>
    </source>
</evidence>